<dbReference type="KEGG" id="zmk:HG535_0D04520"/>
<sequence>MTSISNRFILFSIGLWFAVQPSYLHPDEHFQSLEILCDKFYNYKGFVPWEFESKHAARSFIPLYIFYGPLLCGLRPLLKWHLIEQPLTILRIIRIQNYLVYTIVCHFALKAINVKHGNRSAAELFVISSYITWSYQSHSFSNSIETILLLAVLALFTKFVERKSGEHENQYKKSFLLGTLITLGTFNRITFAGFILLPFVSLFLRFYCGQWRSFFVLIISIITCSVTFVCFDTAIYQSSSYVVAPINNLLYNLDESNLALHGIHPRITHMFVNLPQIVGPGIILLPNAFRSFSKVCENQAALSVLSGMTFLSLFKHQELRFLTPLAPLLFSCFIPRSPFKRLKWEYIFRAWFLFNLIAGLIMGVLHQGGILRAINDFHKNESPINVHIWWKTYSPPAWMYRNKNLTVSAMNTVNGVESIDEIPFHVVNNHVIDLRGSNLELLIKSLIHFENAGASVTLIAPNSMRVLLNSMQDTTNFRLERLAEWKLHLDLDHIDFSNPSSLALGLASYNVSS</sequence>
<dbReference type="AlphaFoldDB" id="A0A7H9B2M8"/>
<evidence type="ECO:0000256" key="3">
    <source>
        <dbReference type="ARBA" id="ARBA00022502"/>
    </source>
</evidence>
<dbReference type="PANTHER" id="PTHR22760">
    <property type="entry name" value="GLYCOSYLTRANSFERASE"/>
    <property type="match status" value="1"/>
</dbReference>
<evidence type="ECO:0000256" key="1">
    <source>
        <dbReference type="ARBA" id="ARBA00004477"/>
    </source>
</evidence>
<dbReference type="GO" id="GO:0005789">
    <property type="term" value="C:endoplasmic reticulum membrane"/>
    <property type="evidence" value="ECO:0007669"/>
    <property type="project" value="UniProtKB-SubCell"/>
</dbReference>
<evidence type="ECO:0000313" key="13">
    <source>
        <dbReference type="EMBL" id="QLG72743.1"/>
    </source>
</evidence>
<dbReference type="GO" id="GO:0000026">
    <property type="term" value="F:alpha-1,2-mannosyltransferase activity"/>
    <property type="evidence" value="ECO:0007669"/>
    <property type="project" value="TreeGrafter"/>
</dbReference>
<keyword evidence="12" id="KW-0732">Signal</keyword>
<comment type="pathway">
    <text evidence="2">Glycolipid biosynthesis; glycosylphosphatidylinositol-anchor biosynthesis.</text>
</comment>
<dbReference type="GO" id="GO:0006506">
    <property type="term" value="P:GPI anchor biosynthetic process"/>
    <property type="evidence" value="ECO:0007669"/>
    <property type="project" value="UniProtKB-KW"/>
</dbReference>
<dbReference type="PANTHER" id="PTHR22760:SF3">
    <property type="entry name" value="GPI MANNOSYLTRANSFERASE 4"/>
    <property type="match status" value="1"/>
</dbReference>
<dbReference type="InterPro" id="IPR005599">
    <property type="entry name" value="GPI_mannosylTrfase"/>
</dbReference>
<evidence type="ECO:0000256" key="9">
    <source>
        <dbReference type="ARBA" id="ARBA00023136"/>
    </source>
</evidence>
<evidence type="ECO:0000256" key="11">
    <source>
        <dbReference type="RuleBase" id="RU363075"/>
    </source>
</evidence>
<evidence type="ECO:0000256" key="12">
    <source>
        <dbReference type="SAM" id="SignalP"/>
    </source>
</evidence>
<dbReference type="EMBL" id="CP058607">
    <property type="protein sequence ID" value="QLG72743.1"/>
    <property type="molecule type" value="Genomic_DNA"/>
</dbReference>
<keyword evidence="14" id="KW-1185">Reference proteome</keyword>
<feature type="transmembrane region" description="Helical" evidence="11">
    <location>
        <begin position="346"/>
        <end position="365"/>
    </location>
</feature>
<keyword evidence="3" id="KW-0337">GPI-anchor biosynthesis</keyword>
<keyword evidence="5" id="KW-0808">Transferase</keyword>
<proteinExistence type="inferred from homology"/>
<evidence type="ECO:0000313" key="14">
    <source>
        <dbReference type="Proteomes" id="UP000509704"/>
    </source>
</evidence>
<keyword evidence="6 11" id="KW-0812">Transmembrane</keyword>
<dbReference type="EC" id="2.4.1.-" evidence="11"/>
<accession>A0A7H9B2M8</accession>
<evidence type="ECO:0000256" key="2">
    <source>
        <dbReference type="ARBA" id="ARBA00004687"/>
    </source>
</evidence>
<evidence type="ECO:0000256" key="6">
    <source>
        <dbReference type="ARBA" id="ARBA00022692"/>
    </source>
</evidence>
<keyword evidence="7 11" id="KW-0256">Endoplasmic reticulum</keyword>
<evidence type="ECO:0000256" key="4">
    <source>
        <dbReference type="ARBA" id="ARBA00022676"/>
    </source>
</evidence>
<keyword evidence="4 11" id="KW-0328">Glycosyltransferase</keyword>
<dbReference type="RefSeq" id="XP_037144471.1">
    <property type="nucleotide sequence ID" value="XM_037288576.1"/>
</dbReference>
<evidence type="ECO:0000256" key="8">
    <source>
        <dbReference type="ARBA" id="ARBA00022989"/>
    </source>
</evidence>
<feature type="signal peptide" evidence="12">
    <location>
        <begin position="1"/>
        <end position="24"/>
    </location>
</feature>
<evidence type="ECO:0000256" key="10">
    <source>
        <dbReference type="ARBA" id="ARBA00038466"/>
    </source>
</evidence>
<name>A0A7H9B2M8_ZYGMR</name>
<feature type="transmembrane region" description="Helical" evidence="11">
    <location>
        <begin position="211"/>
        <end position="231"/>
    </location>
</feature>
<evidence type="ECO:0000256" key="5">
    <source>
        <dbReference type="ARBA" id="ARBA00022679"/>
    </source>
</evidence>
<protein>
    <recommendedName>
        <fullName evidence="11">Mannosyltransferase</fullName>
        <ecNumber evidence="11">2.4.1.-</ecNumber>
    </recommendedName>
</protein>
<reference evidence="13 14" key="1">
    <citation type="submission" date="2020-07" db="EMBL/GenBank/DDBJ databases">
        <title>The yeast mating-type switching endonuclease HO is a domesticated member of an unorthodox homing genetic element family.</title>
        <authorList>
            <person name="Coughlan A.Y."/>
            <person name="Lombardi L."/>
            <person name="Braun-Galleani S."/>
            <person name="Martos A.R."/>
            <person name="Galeote V."/>
            <person name="Bigey F."/>
            <person name="Dequin S."/>
            <person name="Byrne K.P."/>
            <person name="Wolfe K.H."/>
        </authorList>
    </citation>
    <scope>NUCLEOTIDE SEQUENCE [LARGE SCALE GENOMIC DNA]</scope>
    <source>
        <strain evidence="13 14">NRRL Y-6702</strain>
    </source>
</reference>
<evidence type="ECO:0000256" key="7">
    <source>
        <dbReference type="ARBA" id="ARBA00022824"/>
    </source>
</evidence>
<dbReference type="OrthoDB" id="10066429at2759"/>
<keyword evidence="9 11" id="KW-0472">Membrane</keyword>
<comment type="caution">
    <text evidence="11">Lacks conserved residue(s) required for the propagation of feature annotation.</text>
</comment>
<organism evidence="13 14">
    <name type="scientific">Zygotorulaspora mrakii</name>
    <name type="common">Zygosaccharomyces mrakii</name>
    <dbReference type="NCBI Taxonomy" id="42260"/>
    <lineage>
        <taxon>Eukaryota</taxon>
        <taxon>Fungi</taxon>
        <taxon>Dikarya</taxon>
        <taxon>Ascomycota</taxon>
        <taxon>Saccharomycotina</taxon>
        <taxon>Saccharomycetes</taxon>
        <taxon>Saccharomycetales</taxon>
        <taxon>Saccharomycetaceae</taxon>
        <taxon>Zygotorulaspora</taxon>
    </lineage>
</organism>
<feature type="transmembrane region" description="Helical" evidence="11">
    <location>
        <begin position="176"/>
        <end position="199"/>
    </location>
</feature>
<keyword evidence="8 11" id="KW-1133">Transmembrane helix</keyword>
<dbReference type="Proteomes" id="UP000509704">
    <property type="component" value="Chromosome 4"/>
</dbReference>
<feature type="chain" id="PRO_5028819360" description="Mannosyltransferase" evidence="12">
    <location>
        <begin position="25"/>
        <end position="513"/>
    </location>
</feature>
<gene>
    <name evidence="13" type="ORF">HG535_0D04520</name>
</gene>
<dbReference type="Pfam" id="PF03901">
    <property type="entry name" value="Glyco_transf_22"/>
    <property type="match status" value="1"/>
</dbReference>
<comment type="similarity">
    <text evidence="10">Belongs to the glycosyltransferase 22 family. PIGZ subfamily.</text>
</comment>
<dbReference type="GeneID" id="59236467"/>
<comment type="subcellular location">
    <subcellularLocation>
        <location evidence="1 11">Endoplasmic reticulum membrane</location>
        <topology evidence="1 11">Multi-pass membrane protein</topology>
    </subcellularLocation>
</comment>